<name>A0A9X2HLC8_9SPHN</name>
<dbReference type="PROSITE" id="PS51077">
    <property type="entry name" value="HTH_ICLR"/>
    <property type="match status" value="1"/>
</dbReference>
<dbReference type="InterPro" id="IPR036388">
    <property type="entry name" value="WH-like_DNA-bd_sf"/>
</dbReference>
<evidence type="ECO:0000259" key="5">
    <source>
        <dbReference type="PROSITE" id="PS51078"/>
    </source>
</evidence>
<dbReference type="PANTHER" id="PTHR30136">
    <property type="entry name" value="HELIX-TURN-HELIX TRANSCRIPTIONAL REGULATOR, ICLR FAMILY"/>
    <property type="match status" value="1"/>
</dbReference>
<organism evidence="6 7">
    <name type="scientific">Sphingomonas tagetis</name>
    <dbReference type="NCBI Taxonomy" id="2949092"/>
    <lineage>
        <taxon>Bacteria</taxon>
        <taxon>Pseudomonadati</taxon>
        <taxon>Pseudomonadota</taxon>
        <taxon>Alphaproteobacteria</taxon>
        <taxon>Sphingomonadales</taxon>
        <taxon>Sphingomonadaceae</taxon>
        <taxon>Sphingomonas</taxon>
    </lineage>
</organism>
<dbReference type="Gene3D" id="1.10.10.10">
    <property type="entry name" value="Winged helix-like DNA-binding domain superfamily/Winged helix DNA-binding domain"/>
    <property type="match status" value="1"/>
</dbReference>
<dbReference type="GO" id="GO:0003677">
    <property type="term" value="F:DNA binding"/>
    <property type="evidence" value="ECO:0007669"/>
    <property type="project" value="UniProtKB-KW"/>
</dbReference>
<feature type="domain" description="IclR-ED" evidence="5">
    <location>
        <begin position="75"/>
        <end position="260"/>
    </location>
</feature>
<evidence type="ECO:0000256" key="1">
    <source>
        <dbReference type="ARBA" id="ARBA00023015"/>
    </source>
</evidence>
<dbReference type="Pfam" id="PF01614">
    <property type="entry name" value="IclR_C"/>
    <property type="match status" value="1"/>
</dbReference>
<dbReference type="EMBL" id="JAMLDX010000009">
    <property type="protein sequence ID" value="MCP3731354.1"/>
    <property type="molecule type" value="Genomic_DNA"/>
</dbReference>
<proteinExistence type="predicted"/>
<dbReference type="GO" id="GO:0003700">
    <property type="term" value="F:DNA-binding transcription factor activity"/>
    <property type="evidence" value="ECO:0007669"/>
    <property type="project" value="TreeGrafter"/>
</dbReference>
<dbReference type="InterPro" id="IPR029016">
    <property type="entry name" value="GAF-like_dom_sf"/>
</dbReference>
<protein>
    <submittedName>
        <fullName evidence="6">IclR family transcriptional regulator</fullName>
    </submittedName>
</protein>
<dbReference type="InterPro" id="IPR005471">
    <property type="entry name" value="Tscrpt_reg_IclR_N"/>
</dbReference>
<dbReference type="Proteomes" id="UP001139451">
    <property type="component" value="Unassembled WGS sequence"/>
</dbReference>
<keyword evidence="2" id="KW-0238">DNA-binding</keyword>
<evidence type="ECO:0000313" key="6">
    <source>
        <dbReference type="EMBL" id="MCP3731354.1"/>
    </source>
</evidence>
<comment type="caution">
    <text evidence="6">The sequence shown here is derived from an EMBL/GenBank/DDBJ whole genome shotgun (WGS) entry which is preliminary data.</text>
</comment>
<dbReference type="AlphaFoldDB" id="A0A9X2HLC8"/>
<dbReference type="PROSITE" id="PS51078">
    <property type="entry name" value="ICLR_ED"/>
    <property type="match status" value="1"/>
</dbReference>
<dbReference type="GO" id="GO:0045892">
    <property type="term" value="P:negative regulation of DNA-templated transcription"/>
    <property type="evidence" value="ECO:0007669"/>
    <property type="project" value="TreeGrafter"/>
</dbReference>
<keyword evidence="3" id="KW-0804">Transcription</keyword>
<accession>A0A9X2HLC8</accession>
<dbReference type="SMART" id="SM00346">
    <property type="entry name" value="HTH_ICLR"/>
    <property type="match status" value="1"/>
</dbReference>
<reference evidence="6" key="1">
    <citation type="submission" date="2022-05" db="EMBL/GenBank/DDBJ databases">
        <title>Sphingomonas sp. strain MG17 Genome sequencing and assembly.</title>
        <authorList>
            <person name="Kim I."/>
        </authorList>
    </citation>
    <scope>NUCLEOTIDE SEQUENCE</scope>
    <source>
        <strain evidence="6">MG17</strain>
    </source>
</reference>
<dbReference type="Gene3D" id="3.30.450.40">
    <property type="match status" value="1"/>
</dbReference>
<evidence type="ECO:0000256" key="3">
    <source>
        <dbReference type="ARBA" id="ARBA00023163"/>
    </source>
</evidence>
<dbReference type="SUPFAM" id="SSF55781">
    <property type="entry name" value="GAF domain-like"/>
    <property type="match status" value="1"/>
</dbReference>
<keyword evidence="7" id="KW-1185">Reference proteome</keyword>
<dbReference type="InterPro" id="IPR036390">
    <property type="entry name" value="WH_DNA-bd_sf"/>
</dbReference>
<dbReference type="SUPFAM" id="SSF46785">
    <property type="entry name" value="Winged helix' DNA-binding domain"/>
    <property type="match status" value="1"/>
</dbReference>
<dbReference type="Pfam" id="PF09339">
    <property type="entry name" value="HTH_IclR"/>
    <property type="match status" value="1"/>
</dbReference>
<gene>
    <name evidence="6" type="ORF">M9978_13050</name>
</gene>
<sequence>MGTTIAGVDGTQSIERAIALLLAVGRAGPEGARPTDLVTESGLPKPTVRRVLKALVRSGLLDQDDGSRRYHIGPEAYVLGLLAGARFGIHAMSLGGLARLSQATGDSAFLSVPRDTYSVCLHREEGSFPLRTHVLQMGDRHPLGVGAGSLAILSMFPDDEVERILEANTAILSTELYKSYSPKVMRELVARTRRDGYAFNPGMLMPGSWGLGVGVRGPDGRPAGALSIAAIERRFDDARAETILPFLQEEAARLEQRLRQPDAEPRPRQAKP</sequence>
<keyword evidence="1" id="KW-0805">Transcription regulation</keyword>
<dbReference type="InterPro" id="IPR050707">
    <property type="entry name" value="HTH_MetabolicPath_Reg"/>
</dbReference>
<feature type="domain" description="HTH iclR-type" evidence="4">
    <location>
        <begin position="11"/>
        <end position="74"/>
    </location>
</feature>
<dbReference type="InterPro" id="IPR014757">
    <property type="entry name" value="Tscrpt_reg_IclR_C"/>
</dbReference>
<evidence type="ECO:0000256" key="2">
    <source>
        <dbReference type="ARBA" id="ARBA00023125"/>
    </source>
</evidence>
<evidence type="ECO:0000259" key="4">
    <source>
        <dbReference type="PROSITE" id="PS51077"/>
    </source>
</evidence>
<dbReference type="PANTHER" id="PTHR30136:SF39">
    <property type="entry name" value="TRANSCRIPTIONAL REGULATORY PROTEIN"/>
    <property type="match status" value="1"/>
</dbReference>
<evidence type="ECO:0000313" key="7">
    <source>
        <dbReference type="Proteomes" id="UP001139451"/>
    </source>
</evidence>